<dbReference type="Proteomes" id="UP000013200">
    <property type="component" value="Unassembled WGS sequence"/>
</dbReference>
<evidence type="ECO:0000313" key="2">
    <source>
        <dbReference type="EMBL" id="ENX38893.1"/>
    </source>
</evidence>
<accession>N9PZE7</accession>
<keyword evidence="4" id="KW-1185">Reference proteome</keyword>
<evidence type="ECO:0000313" key="3">
    <source>
        <dbReference type="EMBL" id="GGH33492.1"/>
    </source>
</evidence>
<reference evidence="3 5" key="2">
    <citation type="journal article" date="2014" name="Int. J. Syst. Evol. Microbiol.">
        <title>Complete genome sequence of Corynebacterium casei LMG S-19264T (=DSM 44701T), isolated from a smear-ripened cheese.</title>
        <authorList>
            <consortium name="US DOE Joint Genome Institute (JGI-PGF)"/>
            <person name="Walter F."/>
            <person name="Albersmeier A."/>
            <person name="Kalinowski J."/>
            <person name="Ruckert C."/>
        </authorList>
    </citation>
    <scope>NUCLEOTIDE SEQUENCE [LARGE SCALE GENOMIC DNA]</scope>
    <source>
        <strain evidence="3 5">CCM 8635</strain>
    </source>
</reference>
<dbReference type="EMBL" id="BMDA01000001">
    <property type="protein sequence ID" value="GGH33492.1"/>
    <property type="molecule type" value="Genomic_DNA"/>
</dbReference>
<dbReference type="HOGENOM" id="CLU_1154440_0_0_6"/>
<keyword evidence="1" id="KW-0732">Signal</keyword>
<gene>
    <name evidence="2" type="ORF">F888_01764</name>
    <name evidence="3" type="ORF">GCM10007354_15440</name>
</gene>
<dbReference type="RefSeq" id="WP_005284821.1">
    <property type="nucleotide sequence ID" value="NZ_BMDA01000001.1"/>
</dbReference>
<dbReference type="GeneID" id="80104111"/>
<dbReference type="Proteomes" id="UP000652691">
    <property type="component" value="Unassembled WGS sequence"/>
</dbReference>
<name>N9PZE7_9GAMM</name>
<proteinExistence type="predicted"/>
<comment type="caution">
    <text evidence="2">The sequence shown here is derived from an EMBL/GenBank/DDBJ whole genome shotgun (WGS) entry which is preliminary data.</text>
</comment>
<dbReference type="EMBL" id="APSA01000005">
    <property type="protein sequence ID" value="ENX38893.1"/>
    <property type="molecule type" value="Genomic_DNA"/>
</dbReference>
<reference evidence="2 4" key="1">
    <citation type="submission" date="2013-02" db="EMBL/GenBank/DDBJ databases">
        <title>The Genome Sequence of Acinetobacter sp. NIPH 3623.</title>
        <authorList>
            <consortium name="The Broad Institute Genome Sequencing Platform"/>
            <consortium name="The Broad Institute Genome Sequencing Center for Infectious Disease"/>
            <person name="Cerqueira G."/>
            <person name="Feldgarden M."/>
            <person name="Courvalin P."/>
            <person name="Perichon B."/>
            <person name="Grillot-Courvalin C."/>
            <person name="Clermont D."/>
            <person name="Rocha E."/>
            <person name="Yoon E.-J."/>
            <person name="Nemec A."/>
            <person name="Walker B."/>
            <person name="Young S.K."/>
            <person name="Zeng Q."/>
            <person name="Gargeya S."/>
            <person name="Fitzgerald M."/>
            <person name="Haas B."/>
            <person name="Abouelleil A."/>
            <person name="Alvarado L."/>
            <person name="Arachchi H.M."/>
            <person name="Berlin A.M."/>
            <person name="Chapman S.B."/>
            <person name="Dewar J."/>
            <person name="Goldberg J."/>
            <person name="Griggs A."/>
            <person name="Gujja S."/>
            <person name="Hansen M."/>
            <person name="Howarth C."/>
            <person name="Imamovic A."/>
            <person name="Larimer J."/>
            <person name="McCowan C."/>
            <person name="Murphy C."/>
            <person name="Neiman D."/>
            <person name="Pearson M."/>
            <person name="Priest M."/>
            <person name="Roberts A."/>
            <person name="Saif S."/>
            <person name="Shea T."/>
            <person name="Sisk P."/>
            <person name="Sykes S."/>
            <person name="Wortman J."/>
            <person name="Nusbaum C."/>
            <person name="Birren B."/>
        </authorList>
    </citation>
    <scope>NUCLEOTIDE SEQUENCE [LARGE SCALE GENOMIC DNA]</scope>
    <source>
        <strain evidence="2 4">NIPH 3623</strain>
    </source>
</reference>
<sequence>MKRLVLLLPLLVISQTHAETLAQFEKKLIQKYANKDFYQVNQAIESEIVEKIEHDPASFKYSFPALQDHYHMHIQFSPDQQLRFYTFDVGGGGTMGEYSSYVQTQNEGKMRLTPVETGFIFDVKQTILAKQPVYLVESYYKGSSCVGAYAIAAFQPTKTGAVRPIKLFQTKTKLLDHIQVDFDCNNHEGPNDVPDYIRSDKKLETIDIMLLDQNSKPQAKYLRYRKSNTVYQYVGVVK</sequence>
<dbReference type="STRING" id="1217698.F888_01764"/>
<evidence type="ECO:0000313" key="4">
    <source>
        <dbReference type="Proteomes" id="UP000013200"/>
    </source>
</evidence>
<organism evidence="2 4">
    <name type="scientific">Acinetobacter courvalinii</name>
    <dbReference type="NCBI Taxonomy" id="280147"/>
    <lineage>
        <taxon>Bacteria</taxon>
        <taxon>Pseudomonadati</taxon>
        <taxon>Pseudomonadota</taxon>
        <taxon>Gammaproteobacteria</taxon>
        <taxon>Moraxellales</taxon>
        <taxon>Moraxellaceae</taxon>
        <taxon>Acinetobacter</taxon>
    </lineage>
</organism>
<evidence type="ECO:0000313" key="5">
    <source>
        <dbReference type="Proteomes" id="UP000652691"/>
    </source>
</evidence>
<evidence type="ECO:0000256" key="1">
    <source>
        <dbReference type="SAM" id="SignalP"/>
    </source>
</evidence>
<dbReference type="AlphaFoldDB" id="N9PZE7"/>
<feature type="chain" id="PRO_5044737139" evidence="1">
    <location>
        <begin position="19"/>
        <end position="238"/>
    </location>
</feature>
<feature type="signal peptide" evidence="1">
    <location>
        <begin position="1"/>
        <end position="18"/>
    </location>
</feature>
<dbReference type="PATRIC" id="fig|1217698.3.peg.1710"/>
<reference evidence="3" key="3">
    <citation type="submission" date="2024-03" db="EMBL/GenBank/DDBJ databases">
        <authorList>
            <person name="Sun Q."/>
            <person name="Sedlacek I."/>
        </authorList>
    </citation>
    <scope>NUCLEOTIDE SEQUENCE</scope>
    <source>
        <strain evidence="3">CCM 8635</strain>
    </source>
</reference>
<protein>
    <submittedName>
        <fullName evidence="2">Uncharacterized protein</fullName>
    </submittedName>
</protein>